<dbReference type="KEGG" id="orh:Ornrh_2281"/>
<dbReference type="Proteomes" id="UP000006051">
    <property type="component" value="Chromosome"/>
</dbReference>
<reference evidence="1 2" key="1">
    <citation type="submission" date="2012-06" db="EMBL/GenBank/DDBJ databases">
        <title>The complete genome of Ornithobacterium rhinotracheale DSM 15997.</title>
        <authorList>
            <consortium name="US DOE Joint Genome Institute (JGI-PGF)"/>
            <person name="Lucas S."/>
            <person name="Copeland A."/>
            <person name="Lapidus A."/>
            <person name="Goodwin L."/>
            <person name="Pitluck S."/>
            <person name="Peters L."/>
            <person name="Mikhailova N."/>
            <person name="Teshima H."/>
            <person name="Kyrpides N."/>
            <person name="Mavromatis K."/>
            <person name="Pagani I."/>
            <person name="Ivanova N."/>
            <person name="Ovchinnikova G."/>
            <person name="Zeytun A."/>
            <person name="Detter J.C."/>
            <person name="Han C."/>
            <person name="Land M."/>
            <person name="Hauser L."/>
            <person name="Markowitz V."/>
            <person name="Cheng J.-F."/>
            <person name="Hugenholtz P."/>
            <person name="Woyke T."/>
            <person name="Wu D."/>
            <person name="Lang E."/>
            <person name="Kopitz M."/>
            <person name="Brambilla E."/>
            <person name="Klenk H.-P."/>
            <person name="Eisen J.A."/>
        </authorList>
    </citation>
    <scope>NUCLEOTIDE SEQUENCE [LARGE SCALE GENOMIC DNA]</scope>
    <source>
        <strain evidence="2">ATCC 51463 / DSM 15997 / CCUG 23171 / LMG 9086</strain>
    </source>
</reference>
<sequence length="47" mass="5404">MQCEIVINKGRSQNPTVIYRYFTAIETIFFILLNNDTAVKTAILVLK</sequence>
<evidence type="ECO:0000313" key="1">
    <source>
        <dbReference type="EMBL" id="AFL98412.1"/>
    </source>
</evidence>
<organism evidence="1 2">
    <name type="scientific">Ornithobacterium rhinotracheale (strain ATCC 51463 / DSM 15997 / CCUG 23171 / CIP 104009 / LMG 9086)</name>
    <dbReference type="NCBI Taxonomy" id="867902"/>
    <lineage>
        <taxon>Bacteria</taxon>
        <taxon>Pseudomonadati</taxon>
        <taxon>Bacteroidota</taxon>
        <taxon>Flavobacteriia</taxon>
        <taxon>Flavobacteriales</taxon>
        <taxon>Weeksellaceae</taxon>
        <taxon>Ornithobacterium</taxon>
    </lineage>
</organism>
<evidence type="ECO:0000313" key="2">
    <source>
        <dbReference type="Proteomes" id="UP000006051"/>
    </source>
</evidence>
<dbReference type="HOGENOM" id="CLU_3170979_0_0_10"/>
<gene>
    <name evidence="1" type="ordered locus">Ornrh_2281</name>
</gene>
<dbReference type="AlphaFoldDB" id="I4A378"/>
<accession>I4A378</accession>
<proteinExistence type="predicted"/>
<name>I4A378_ORNRL</name>
<dbReference type="EMBL" id="CP003283">
    <property type="protein sequence ID" value="AFL98412.1"/>
    <property type="molecule type" value="Genomic_DNA"/>
</dbReference>
<keyword evidence="2" id="KW-1185">Reference proteome</keyword>
<protein>
    <submittedName>
        <fullName evidence="1">Uncharacterized protein</fullName>
    </submittedName>
</protein>